<comment type="subcellular location">
    <subcellularLocation>
        <location evidence="1">Cytoplasm</location>
        <location evidence="1">Cytosol</location>
    </subcellularLocation>
</comment>
<comment type="catalytic activity">
    <reaction evidence="11">
        <text>L-arginyl-[protein] + S-adenosyl-L-methionine = N(omega)-methyl-L-arginyl-[protein] + S-adenosyl-L-homocysteine + H(+)</text>
        <dbReference type="Rhea" id="RHEA:48100"/>
        <dbReference type="Rhea" id="RHEA-COMP:10532"/>
        <dbReference type="Rhea" id="RHEA-COMP:11990"/>
        <dbReference type="ChEBI" id="CHEBI:15378"/>
        <dbReference type="ChEBI" id="CHEBI:29965"/>
        <dbReference type="ChEBI" id="CHEBI:57856"/>
        <dbReference type="ChEBI" id="CHEBI:59789"/>
        <dbReference type="ChEBI" id="CHEBI:65280"/>
    </reaction>
    <physiologicalReaction direction="left-to-right" evidence="11">
        <dbReference type="Rhea" id="RHEA:48101"/>
    </physiologicalReaction>
</comment>
<dbReference type="CDD" id="cd02440">
    <property type="entry name" value="AdoMet_MTases"/>
    <property type="match status" value="1"/>
</dbReference>
<dbReference type="GO" id="GO:0008270">
    <property type="term" value="F:zinc ion binding"/>
    <property type="evidence" value="ECO:0007669"/>
    <property type="project" value="UniProtKB-KW"/>
</dbReference>
<feature type="region of interest" description="Disordered" evidence="13">
    <location>
        <begin position="13"/>
        <end position="34"/>
    </location>
</feature>
<dbReference type="GO" id="GO:0032259">
    <property type="term" value="P:methylation"/>
    <property type="evidence" value="ECO:0007669"/>
    <property type="project" value="UniProtKB-KW"/>
</dbReference>
<dbReference type="InterPro" id="IPR029063">
    <property type="entry name" value="SAM-dependent_MTases_sf"/>
</dbReference>
<evidence type="ECO:0000256" key="1">
    <source>
        <dbReference type="ARBA" id="ARBA00004514"/>
    </source>
</evidence>
<feature type="domain" description="Methyltransferase" evidence="14">
    <location>
        <begin position="250"/>
        <end position="349"/>
    </location>
</feature>
<keyword evidence="8" id="KW-0863">Zinc-finger</keyword>
<reference evidence="17" key="1">
    <citation type="journal article" date="2022" name="New Phytol.">
        <title>Evolutionary transition to the ectomycorrhizal habit in the genomes of a hyperdiverse lineage of mushroom-forming fungi.</title>
        <authorList>
            <person name="Looney B."/>
            <person name="Miyauchi S."/>
            <person name="Morin E."/>
            <person name="Drula E."/>
            <person name="Courty P.E."/>
            <person name="Kohler A."/>
            <person name="Kuo A."/>
            <person name="LaButti K."/>
            <person name="Pangilinan J."/>
            <person name="Lipzen A."/>
            <person name="Riley R."/>
            <person name="Andreopoulos W."/>
            <person name="He G."/>
            <person name="Johnson J."/>
            <person name="Nolan M."/>
            <person name="Tritt A."/>
            <person name="Barry K.W."/>
            <person name="Grigoriev I.V."/>
            <person name="Nagy L.G."/>
            <person name="Hibbett D."/>
            <person name="Henrissat B."/>
            <person name="Matheny P.B."/>
            <person name="Labbe J."/>
            <person name="Martin F.M."/>
        </authorList>
    </citation>
    <scope>NUCLEOTIDE SEQUENCE</scope>
    <source>
        <strain evidence="17">BPL690</strain>
    </source>
</reference>
<dbReference type="GO" id="GO:0042054">
    <property type="term" value="F:histone methyltransferase activity"/>
    <property type="evidence" value="ECO:0007669"/>
    <property type="project" value="TreeGrafter"/>
</dbReference>
<dbReference type="Proteomes" id="UP001203297">
    <property type="component" value="Unassembled WGS sequence"/>
</dbReference>
<evidence type="ECO:0000256" key="10">
    <source>
        <dbReference type="ARBA" id="ARBA00047384"/>
    </source>
</evidence>
<dbReference type="EC" id="2.1.1.319" evidence="2"/>
<name>A0AAD4QJJ1_9AGAM</name>
<evidence type="ECO:0000313" key="17">
    <source>
        <dbReference type="EMBL" id="KAI0298086.1"/>
    </source>
</evidence>
<dbReference type="PANTHER" id="PTHR11006:SF53">
    <property type="entry name" value="PROTEIN ARGININE N-METHYLTRANSFERASE 3"/>
    <property type="match status" value="1"/>
</dbReference>
<evidence type="ECO:0000256" key="12">
    <source>
        <dbReference type="PROSITE-ProRule" id="PRU01015"/>
    </source>
</evidence>
<evidence type="ECO:0000259" key="14">
    <source>
        <dbReference type="Pfam" id="PF13649"/>
    </source>
</evidence>
<evidence type="ECO:0000256" key="2">
    <source>
        <dbReference type="ARBA" id="ARBA00011925"/>
    </source>
</evidence>
<dbReference type="GO" id="GO:0035242">
    <property type="term" value="F:protein-arginine omega-N asymmetric methyltransferase activity"/>
    <property type="evidence" value="ECO:0007669"/>
    <property type="project" value="UniProtKB-EC"/>
</dbReference>
<dbReference type="Gene3D" id="3.40.50.150">
    <property type="entry name" value="Vaccinia Virus protein VP39"/>
    <property type="match status" value="1"/>
</dbReference>
<comment type="catalytic activity">
    <reaction evidence="10">
        <text>L-arginyl-[protein] + 2 S-adenosyl-L-methionine = N(omega),N(omega)-dimethyl-L-arginyl-[protein] + 2 S-adenosyl-L-homocysteine + 2 H(+)</text>
        <dbReference type="Rhea" id="RHEA:48096"/>
        <dbReference type="Rhea" id="RHEA-COMP:10532"/>
        <dbReference type="Rhea" id="RHEA-COMP:11991"/>
        <dbReference type="ChEBI" id="CHEBI:15378"/>
        <dbReference type="ChEBI" id="CHEBI:29965"/>
        <dbReference type="ChEBI" id="CHEBI:57856"/>
        <dbReference type="ChEBI" id="CHEBI:59789"/>
        <dbReference type="ChEBI" id="CHEBI:61897"/>
        <dbReference type="EC" id="2.1.1.319"/>
    </reaction>
    <physiologicalReaction direction="left-to-right" evidence="10">
        <dbReference type="Rhea" id="RHEA:48097"/>
    </physiologicalReaction>
</comment>
<sequence>MSLHLPATSLDITENEIGSGSESEPNGTDAEETWSDWVSDSPIDRQCKSLFEDKFLASTTEALDYDKRIHGFDLNSFCKEKALDFYDRVRLINYIRKEKPSAQSLRTLSGKEFSYDDYLLPVIEDDPLLLGPLDSWSDSEDGSNLSAPTDLATANRRIATLELKLAAAKEELTHFRLLVHQRMDTAHIRDAINAPDGHIASPSRRDDDSHYFESYGESEIHAVMIQDRVRTSSYASFIMTNADLFQNAVVLDVGCGTGILSLFAARAGAKRVIAIDASDIALKAKRIVEANGYENVITVIQGKVEEISLPDDISHVDVIVSEWMGYALLYESMLDSVLHARDRFLKPAGVMAPSQCRMMLCLSEASDIYKERIGFWNDIYGFDLSVMGEEVFTDAVVDIVGPDTVMSEPYMIKDLYLRDITTKQLEFMTPFSLVSTAERRTKIHALVLYFDAFFEATGSPVSSNTAVRVTRGGEGELAEVWPLGRRPSALRRQSLKSRQETISFSTGPRSVPTHWKHTIFLLREPVVVTEGTIVAGTFHCRKRENNSRELDVEVHYTVKSGASSEGIETPGDVVVQIFKVR</sequence>
<keyword evidence="5 12" id="KW-0808">Transferase</keyword>
<evidence type="ECO:0000256" key="4">
    <source>
        <dbReference type="ARBA" id="ARBA00022603"/>
    </source>
</evidence>
<evidence type="ECO:0000256" key="6">
    <source>
        <dbReference type="ARBA" id="ARBA00022691"/>
    </source>
</evidence>
<evidence type="ECO:0000313" key="18">
    <source>
        <dbReference type="Proteomes" id="UP001203297"/>
    </source>
</evidence>
<dbReference type="InterPro" id="IPR025799">
    <property type="entry name" value="Arg_MeTrfase"/>
</dbReference>
<feature type="domain" description="Protein arginine N-methyltransferase" evidence="16">
    <location>
        <begin position="368"/>
        <end position="465"/>
    </location>
</feature>
<dbReference type="AlphaFoldDB" id="A0AAD4QJJ1"/>
<feature type="domain" description="Protein arginine N-methyltransferase" evidence="16">
    <location>
        <begin position="495"/>
        <end position="560"/>
    </location>
</feature>
<dbReference type="Pfam" id="PF21137">
    <property type="entry name" value="ANM3_C2H2_Zf"/>
    <property type="match status" value="1"/>
</dbReference>
<dbReference type="GO" id="GO:0005634">
    <property type="term" value="C:nucleus"/>
    <property type="evidence" value="ECO:0007669"/>
    <property type="project" value="TreeGrafter"/>
</dbReference>
<evidence type="ECO:0000256" key="13">
    <source>
        <dbReference type="SAM" id="MobiDB-lite"/>
    </source>
</evidence>
<accession>A0AAD4QJJ1</accession>
<dbReference type="FunFam" id="3.40.50.150:FF:000003">
    <property type="entry name" value="Blast:Protein arginine N-methyltransferase 1"/>
    <property type="match status" value="1"/>
</dbReference>
<dbReference type="SUPFAM" id="SSF53335">
    <property type="entry name" value="S-adenosyl-L-methionine-dependent methyltransferases"/>
    <property type="match status" value="1"/>
</dbReference>
<dbReference type="InterPro" id="IPR055135">
    <property type="entry name" value="PRMT_dom"/>
</dbReference>
<evidence type="ECO:0000256" key="3">
    <source>
        <dbReference type="ARBA" id="ARBA00022490"/>
    </source>
</evidence>
<protein>
    <recommendedName>
        <fullName evidence="2">type I protein arginine methyltransferase</fullName>
        <ecNumber evidence="2">2.1.1.319</ecNumber>
    </recommendedName>
</protein>
<keyword evidence="9" id="KW-0862">Zinc</keyword>
<keyword evidence="4 12" id="KW-0489">Methyltransferase</keyword>
<evidence type="ECO:0000256" key="5">
    <source>
        <dbReference type="ARBA" id="ARBA00022679"/>
    </source>
</evidence>
<keyword evidence="18" id="KW-1185">Reference proteome</keyword>
<dbReference type="Pfam" id="PF13649">
    <property type="entry name" value="Methyltransf_25"/>
    <property type="match status" value="1"/>
</dbReference>
<keyword evidence="7" id="KW-0479">Metal-binding</keyword>
<evidence type="ECO:0000256" key="9">
    <source>
        <dbReference type="ARBA" id="ARBA00022833"/>
    </source>
</evidence>
<dbReference type="PANTHER" id="PTHR11006">
    <property type="entry name" value="PROTEIN ARGININE N-METHYLTRANSFERASE"/>
    <property type="match status" value="1"/>
</dbReference>
<gene>
    <name evidence="17" type="ORF">B0F90DRAFT_1632961</name>
</gene>
<dbReference type="InterPro" id="IPR049482">
    <property type="entry name" value="ANM3-like_C2H2_Zf"/>
</dbReference>
<proteinExistence type="predicted"/>
<dbReference type="SUPFAM" id="SSF57667">
    <property type="entry name" value="beta-beta-alpha zinc fingers"/>
    <property type="match status" value="1"/>
</dbReference>
<dbReference type="InterPro" id="IPR041698">
    <property type="entry name" value="Methyltransf_25"/>
</dbReference>
<keyword evidence="6 12" id="KW-0949">S-adenosyl-L-methionine</keyword>
<evidence type="ECO:0000256" key="8">
    <source>
        <dbReference type="ARBA" id="ARBA00022771"/>
    </source>
</evidence>
<comment type="caution">
    <text evidence="17">The sequence shown here is derived from an EMBL/GenBank/DDBJ whole genome shotgun (WGS) entry which is preliminary data.</text>
</comment>
<evidence type="ECO:0000256" key="7">
    <source>
        <dbReference type="ARBA" id="ARBA00022723"/>
    </source>
</evidence>
<dbReference type="Pfam" id="PF22528">
    <property type="entry name" value="PRMT_C"/>
    <property type="match status" value="2"/>
</dbReference>
<dbReference type="PROSITE" id="PS51678">
    <property type="entry name" value="SAM_MT_PRMT"/>
    <property type="match status" value="1"/>
</dbReference>
<evidence type="ECO:0000259" key="16">
    <source>
        <dbReference type="Pfam" id="PF22528"/>
    </source>
</evidence>
<keyword evidence="3" id="KW-0963">Cytoplasm</keyword>
<feature type="compositionally biased region" description="Polar residues" evidence="13">
    <location>
        <begin position="13"/>
        <end position="26"/>
    </location>
</feature>
<dbReference type="Gene3D" id="2.70.160.11">
    <property type="entry name" value="Hnrnp arginine n-methyltransferase1"/>
    <property type="match status" value="1"/>
</dbReference>
<organism evidence="17 18">
    <name type="scientific">Multifurca ochricompacta</name>
    <dbReference type="NCBI Taxonomy" id="376703"/>
    <lineage>
        <taxon>Eukaryota</taxon>
        <taxon>Fungi</taxon>
        <taxon>Dikarya</taxon>
        <taxon>Basidiomycota</taxon>
        <taxon>Agaricomycotina</taxon>
        <taxon>Agaricomycetes</taxon>
        <taxon>Russulales</taxon>
        <taxon>Russulaceae</taxon>
        <taxon>Multifurca</taxon>
    </lineage>
</organism>
<evidence type="ECO:0000256" key="11">
    <source>
        <dbReference type="ARBA" id="ARBA00049303"/>
    </source>
</evidence>
<dbReference type="InterPro" id="IPR036236">
    <property type="entry name" value="Znf_C2H2_sf"/>
</dbReference>
<dbReference type="EMBL" id="WTXG01000030">
    <property type="protein sequence ID" value="KAI0298086.1"/>
    <property type="molecule type" value="Genomic_DNA"/>
</dbReference>
<dbReference type="GO" id="GO:0005829">
    <property type="term" value="C:cytosol"/>
    <property type="evidence" value="ECO:0007669"/>
    <property type="project" value="UniProtKB-SubCell"/>
</dbReference>
<feature type="domain" description="Protein arginine N-methyltransferase 3-like C2H2 zinc finger" evidence="15">
    <location>
        <begin position="78"/>
        <end position="121"/>
    </location>
</feature>
<evidence type="ECO:0000259" key="15">
    <source>
        <dbReference type="Pfam" id="PF21137"/>
    </source>
</evidence>